<sequence length="246" mass="29132">MREEVISKEELLSLNDELKFLVKEHFYNYEKISISKFICENLDKLQLSVHSLEDDIINNDIVSYMDKVFITLKNIEDIKCLLLENNNEIDRFTNEISIYDDKLNKLKLRYFHDFKVLSLLNKKIRNKIAIFLPSLCFSLLVLSLMISKFSWSLLLPSILFIFLAVLYSLYTKKKLLDNISKKRKIISDSIFLIMKLKAYSKGRQKDSLEKIVINRHLFENLEFISKEVNDLTQQFNHRLSEGKYNG</sequence>
<evidence type="ECO:0000313" key="3">
    <source>
        <dbReference type="Proteomes" id="UP000195963"/>
    </source>
</evidence>
<dbReference type="EMBL" id="FYAK01000002">
    <property type="protein sequence ID" value="SMY33880.1"/>
    <property type="molecule type" value="Genomic_DNA"/>
</dbReference>
<reference evidence="3" key="1">
    <citation type="submission" date="2017-06" db="EMBL/GenBank/DDBJ databases">
        <authorList>
            <person name="Rodrigo-Torres L."/>
            <person name="Arahal R.D."/>
            <person name="Lucena T."/>
        </authorList>
    </citation>
    <scope>NUCLEOTIDE SEQUENCE [LARGE SCALE GENOMIC DNA]</scope>
    <source>
        <strain evidence="3">CECT 9190</strain>
    </source>
</reference>
<keyword evidence="1" id="KW-0472">Membrane</keyword>
<keyword evidence="1" id="KW-0812">Transmembrane</keyword>
<proteinExistence type="predicted"/>
<feature type="transmembrane region" description="Helical" evidence="1">
    <location>
        <begin position="128"/>
        <end position="147"/>
    </location>
</feature>
<gene>
    <name evidence="2" type="ORF">PMAL9190_01339</name>
</gene>
<dbReference type="AlphaFoldDB" id="A0A1Y6MDR0"/>
<accession>A0A1Y6MDR0</accession>
<feature type="transmembrane region" description="Helical" evidence="1">
    <location>
        <begin position="153"/>
        <end position="170"/>
    </location>
</feature>
<keyword evidence="3" id="KW-1185">Reference proteome</keyword>
<evidence type="ECO:0000313" key="2">
    <source>
        <dbReference type="EMBL" id="SMY33880.1"/>
    </source>
</evidence>
<keyword evidence="1" id="KW-1133">Transmembrane helix</keyword>
<dbReference type="RefSeq" id="WP_087844471.1">
    <property type="nucleotide sequence ID" value="NZ_FYAK01000002.1"/>
</dbReference>
<name>A0A1Y6MDR0_9GAMM</name>
<organism evidence="2 3">
    <name type="scientific">Photobacterium malacitanum</name>
    <dbReference type="NCBI Taxonomy" id="2204294"/>
    <lineage>
        <taxon>Bacteria</taxon>
        <taxon>Pseudomonadati</taxon>
        <taxon>Pseudomonadota</taxon>
        <taxon>Gammaproteobacteria</taxon>
        <taxon>Vibrionales</taxon>
        <taxon>Vibrionaceae</taxon>
        <taxon>Photobacterium</taxon>
    </lineage>
</organism>
<evidence type="ECO:0000256" key="1">
    <source>
        <dbReference type="SAM" id="Phobius"/>
    </source>
</evidence>
<dbReference type="Proteomes" id="UP000195963">
    <property type="component" value="Unassembled WGS sequence"/>
</dbReference>
<protein>
    <submittedName>
        <fullName evidence="2">Uncharacterized protein</fullName>
    </submittedName>
</protein>